<dbReference type="Proteomes" id="UP000261828">
    <property type="component" value="Unassembled WGS sequence"/>
</dbReference>
<gene>
    <name evidence="2" type="ORF">DX873_15720</name>
</gene>
<dbReference type="OrthoDB" id="3172674at2"/>
<evidence type="ECO:0000259" key="1">
    <source>
        <dbReference type="Pfam" id="PF14268"/>
    </source>
</evidence>
<accession>A0A371JMS9</accession>
<name>A0A371JMS9_9FLAO</name>
<sequence length="251" mass="29009">MKIIQVTPENVQKETLYCVKDITSPAFDSKRKWFEKRYAEGVRMKILKDDEDNMLGFIEYVPVEQAWRPIEGHNLMFIHCIMVHSKKDREKGNGSILINEVERESLEAKMDGICAMVSKGAWMADKTVFEKNGFIPVDHKGRFDLLFKKLNPSAKNPELLDWTVTQKEYQGWHLLYADQCPWHQKSVTDLLNTAMDFDIDLKIHEIKTAQEAKNAPSGYGTFGLLHDGKLVSDHYISATRFRNILKKAMVK</sequence>
<dbReference type="Pfam" id="PF14268">
    <property type="entry name" value="YoaP"/>
    <property type="match status" value="1"/>
</dbReference>
<keyword evidence="3" id="KW-1185">Reference proteome</keyword>
<dbReference type="AlphaFoldDB" id="A0A371JMS9"/>
<dbReference type="RefSeq" id="WP_116185437.1">
    <property type="nucleotide sequence ID" value="NZ_QTJX01000004.1"/>
</dbReference>
<dbReference type="Gene3D" id="3.40.630.30">
    <property type="match status" value="1"/>
</dbReference>
<dbReference type="InterPro" id="IPR025685">
    <property type="entry name" value="YoaP-like_dom"/>
</dbReference>
<evidence type="ECO:0000313" key="2">
    <source>
        <dbReference type="EMBL" id="RDY58448.1"/>
    </source>
</evidence>
<reference evidence="2 3" key="1">
    <citation type="submission" date="2018-08" db="EMBL/GenBank/DDBJ databases">
        <title>Muricauda nanhaiensis sp. nov., isolated from seawater of the South China Sea.</title>
        <authorList>
            <person name="Dang Y."/>
        </authorList>
    </citation>
    <scope>NUCLEOTIDE SEQUENCE [LARGE SCALE GENOMIC DNA]</scope>
    <source>
        <strain evidence="2 3">SM1704</strain>
    </source>
</reference>
<dbReference type="SUPFAM" id="SSF55729">
    <property type="entry name" value="Acyl-CoA N-acyltransferases (Nat)"/>
    <property type="match status" value="1"/>
</dbReference>
<dbReference type="EMBL" id="QTJX01000004">
    <property type="protein sequence ID" value="RDY58448.1"/>
    <property type="molecule type" value="Genomic_DNA"/>
</dbReference>
<protein>
    <recommendedName>
        <fullName evidence="1">YoaP-like domain-containing protein</fullName>
    </recommendedName>
</protein>
<comment type="caution">
    <text evidence="2">The sequence shown here is derived from an EMBL/GenBank/DDBJ whole genome shotgun (WGS) entry which is preliminary data.</text>
</comment>
<dbReference type="InterPro" id="IPR016181">
    <property type="entry name" value="Acyl_CoA_acyltransferase"/>
</dbReference>
<proteinExistence type="predicted"/>
<evidence type="ECO:0000313" key="3">
    <source>
        <dbReference type="Proteomes" id="UP000261828"/>
    </source>
</evidence>
<organism evidence="2 3">
    <name type="scientific">Flagellimonas nanhaiensis</name>
    <dbReference type="NCBI Taxonomy" id="2292706"/>
    <lineage>
        <taxon>Bacteria</taxon>
        <taxon>Pseudomonadati</taxon>
        <taxon>Bacteroidota</taxon>
        <taxon>Flavobacteriia</taxon>
        <taxon>Flavobacteriales</taxon>
        <taxon>Flavobacteriaceae</taxon>
        <taxon>Flagellimonas</taxon>
    </lineage>
</organism>
<feature type="domain" description="YoaP-like" evidence="1">
    <location>
        <begin position="201"/>
        <end position="242"/>
    </location>
</feature>